<proteinExistence type="predicted"/>
<feature type="domain" description="Gram-positive pilin backbone subunit 2 Cna-B-like" evidence="8">
    <location>
        <begin position="197"/>
        <end position="319"/>
    </location>
</feature>
<dbReference type="Pfam" id="PF16569">
    <property type="entry name" value="GramPos_pilinBB"/>
    <property type="match status" value="1"/>
</dbReference>
<dbReference type="InterPro" id="IPR032334">
    <property type="entry name" value="GramPos_pilinBB"/>
</dbReference>
<feature type="domain" description="Gram-positive cocci surface proteins LPxTG" evidence="7">
    <location>
        <begin position="472"/>
        <end position="513"/>
    </location>
</feature>
<comment type="caution">
    <text evidence="10">The sequence shown here is derived from an EMBL/GenBank/DDBJ whole genome shotgun (WGS) entry which is preliminary data.</text>
</comment>
<dbReference type="SUPFAM" id="SSF49478">
    <property type="entry name" value="Cna protein B-type domain"/>
    <property type="match status" value="1"/>
</dbReference>
<dbReference type="RefSeq" id="WP_339395327.1">
    <property type="nucleotide sequence ID" value="NZ_JBBFGL010000005.1"/>
</dbReference>
<keyword evidence="5" id="KW-0812">Transmembrane</keyword>
<feature type="chain" id="PRO_5044212635" evidence="6">
    <location>
        <begin position="28"/>
        <end position="514"/>
    </location>
</feature>
<accession>A0AB35Y931</accession>
<name>A0AB35Y931_9FIRM</name>
<keyword evidence="2" id="KW-0964">Secreted</keyword>
<dbReference type="AlphaFoldDB" id="A0AB35Y931"/>
<evidence type="ECO:0000256" key="2">
    <source>
        <dbReference type="ARBA" id="ARBA00022525"/>
    </source>
</evidence>
<dbReference type="Pfam" id="PF17802">
    <property type="entry name" value="SpaA"/>
    <property type="match status" value="1"/>
</dbReference>
<keyword evidence="5" id="KW-1133">Transmembrane helix</keyword>
<evidence type="ECO:0000259" key="7">
    <source>
        <dbReference type="Pfam" id="PF00746"/>
    </source>
</evidence>
<dbReference type="InterPro" id="IPR026466">
    <property type="entry name" value="Fim_isopep_form_D2_dom"/>
</dbReference>
<evidence type="ECO:0000313" key="10">
    <source>
        <dbReference type="EMBL" id="MEJ5195870.1"/>
    </source>
</evidence>
<evidence type="ECO:0000256" key="6">
    <source>
        <dbReference type="SAM" id="SignalP"/>
    </source>
</evidence>
<dbReference type="InterPro" id="IPR041033">
    <property type="entry name" value="SpaA_PFL_dom_1"/>
</dbReference>
<reference evidence="10" key="1">
    <citation type="submission" date="2024-03" db="EMBL/GenBank/DDBJ databases">
        <authorList>
            <person name="Plomp N."/>
            <person name="Harmsen H.J."/>
        </authorList>
    </citation>
    <scope>NUCLEOTIDE SEQUENCE</scope>
    <source>
        <strain evidence="10">HTF-128</strain>
    </source>
</reference>
<dbReference type="Gene3D" id="2.60.40.740">
    <property type="match status" value="1"/>
</dbReference>
<evidence type="ECO:0000256" key="4">
    <source>
        <dbReference type="ARBA" id="ARBA00023088"/>
    </source>
</evidence>
<evidence type="ECO:0000259" key="8">
    <source>
        <dbReference type="Pfam" id="PF16569"/>
    </source>
</evidence>
<dbReference type="NCBIfam" id="TIGR01167">
    <property type="entry name" value="LPXTG_anchor"/>
    <property type="match status" value="1"/>
</dbReference>
<dbReference type="InterPro" id="IPR048052">
    <property type="entry name" value="FM1-like"/>
</dbReference>
<dbReference type="NCBIfam" id="TIGR04226">
    <property type="entry name" value="RrgB_K2N_iso_D2"/>
    <property type="match status" value="1"/>
</dbReference>
<dbReference type="EMBL" id="JBBFGL010000005">
    <property type="protein sequence ID" value="MEJ5195870.1"/>
    <property type="molecule type" value="Genomic_DNA"/>
</dbReference>
<dbReference type="InterPro" id="IPR019931">
    <property type="entry name" value="LPXTG_anchor"/>
</dbReference>
<feature type="transmembrane region" description="Helical" evidence="5">
    <location>
        <begin position="488"/>
        <end position="507"/>
    </location>
</feature>
<keyword evidence="5" id="KW-0472">Membrane</keyword>
<evidence type="ECO:0000259" key="9">
    <source>
        <dbReference type="Pfam" id="PF17802"/>
    </source>
</evidence>
<dbReference type="InterPro" id="IPR013783">
    <property type="entry name" value="Ig-like_fold"/>
</dbReference>
<dbReference type="Proteomes" id="UP001373196">
    <property type="component" value="Unassembled WGS sequence"/>
</dbReference>
<gene>
    <name evidence="10" type="ORF">WF834_06720</name>
</gene>
<protein>
    <submittedName>
        <fullName evidence="10">SpaH/EbpB family LPXTG-anchored major pilin</fullName>
    </submittedName>
</protein>
<evidence type="ECO:0000256" key="1">
    <source>
        <dbReference type="ARBA" id="ARBA00022512"/>
    </source>
</evidence>
<evidence type="ECO:0000313" key="11">
    <source>
        <dbReference type="Proteomes" id="UP001373196"/>
    </source>
</evidence>
<dbReference type="Pfam" id="PF00746">
    <property type="entry name" value="Gram_pos_anchor"/>
    <property type="match status" value="1"/>
</dbReference>
<dbReference type="NCBIfam" id="NF033902">
    <property type="entry name" value="iso_D2_wall_anc"/>
    <property type="match status" value="1"/>
</dbReference>
<keyword evidence="4" id="KW-0572">Peptidoglycan-anchor</keyword>
<dbReference type="Gene3D" id="2.60.40.10">
    <property type="entry name" value="Immunoglobulins"/>
    <property type="match status" value="1"/>
</dbReference>
<sequence length="514" mass="54490">MKKTFKKLMAALLAVALLCAMAVPAMAEGNSFQISAPNNGHTYKIYQIFTGTPSTDSDGNKVLSDIKWGSNASGEGHTTGASVDSSILTTLAGTSGETNILNLVKNYVDLNSTAAFTATYNNPATVPAGYYLIKDDESVILNSGDSYSLYLVEVINADVTITPKTDAPSVEKKVKENVKVSDATYGAGYNDTADYNIGDMVPFKLIGKVPSMEHYTTYEYIFHDTLATAFDAPNASDIHVSLADSKDSDGAAIDASSYTVSATGHNITITFTNLKNVSDIAAGKYIIVTYSAKLNNSASIGTAAPGNTNEVYLEYSNNPNTSSKGETIHDKVIVFTYKLDVTKIDAKNHDIKLKDAEFKLLNSDKTKAASVVDGKFAGWVEESSGTILKSDNNGFFSVTGLDDGTYYLKEIKAPEGYNTLTSPVKVVISANTNNGQNRSGETTDLTTINISVNDADPTNGNVANGTVSIEVENNAGATLPSTGGMGTTLFYVIGGGLMVAAVVLLVTKKRMENK</sequence>
<evidence type="ECO:0000256" key="5">
    <source>
        <dbReference type="SAM" id="Phobius"/>
    </source>
</evidence>
<keyword evidence="1" id="KW-0134">Cell wall</keyword>
<evidence type="ECO:0000256" key="3">
    <source>
        <dbReference type="ARBA" id="ARBA00022729"/>
    </source>
</evidence>
<feature type="signal peptide" evidence="6">
    <location>
        <begin position="1"/>
        <end position="27"/>
    </location>
</feature>
<organism evidence="10 11">
    <name type="scientific">Faecalibacterium wellingii</name>
    <dbReference type="NCBI Taxonomy" id="2929491"/>
    <lineage>
        <taxon>Bacteria</taxon>
        <taxon>Bacillati</taxon>
        <taxon>Bacillota</taxon>
        <taxon>Clostridia</taxon>
        <taxon>Eubacteriales</taxon>
        <taxon>Oscillospiraceae</taxon>
        <taxon>Faecalibacterium</taxon>
    </lineage>
</organism>
<feature type="domain" description="SpaA-like prealbumin fold" evidence="9">
    <location>
        <begin position="339"/>
        <end position="432"/>
    </location>
</feature>
<keyword evidence="3 6" id="KW-0732">Signal</keyword>